<evidence type="ECO:0000256" key="4">
    <source>
        <dbReference type="PROSITE-ProRule" id="PRU00433"/>
    </source>
</evidence>
<evidence type="ECO:0000256" key="2">
    <source>
        <dbReference type="ARBA" id="ARBA00022723"/>
    </source>
</evidence>
<accession>A0A162SPF1</accession>
<evidence type="ECO:0000256" key="1">
    <source>
        <dbReference type="ARBA" id="ARBA00022617"/>
    </source>
</evidence>
<keyword evidence="9" id="KW-1185">Reference proteome</keyword>
<evidence type="ECO:0000313" key="7">
    <source>
        <dbReference type="EMBL" id="AOW15114.1"/>
    </source>
</evidence>
<evidence type="ECO:0000259" key="6">
    <source>
        <dbReference type="PROSITE" id="PS51007"/>
    </source>
</evidence>
<keyword evidence="3 4" id="KW-0408">Iron</keyword>
<dbReference type="KEGG" id="hyl:LPB072_22200"/>
<dbReference type="GO" id="GO:0009055">
    <property type="term" value="F:electron transfer activity"/>
    <property type="evidence" value="ECO:0007669"/>
    <property type="project" value="InterPro"/>
</dbReference>
<keyword evidence="1 4" id="KW-0349">Heme</keyword>
<feature type="signal peptide" evidence="5">
    <location>
        <begin position="1"/>
        <end position="29"/>
    </location>
</feature>
<reference evidence="8 9" key="1">
    <citation type="submission" date="2016-02" db="EMBL/GenBank/DDBJ databases">
        <title>Draft genome sequence of Hydrogenophaga sp. LPB0072.</title>
        <authorList>
            <person name="Shin S.-K."/>
            <person name="Yi H."/>
        </authorList>
    </citation>
    <scope>NUCLEOTIDE SEQUENCE [LARGE SCALE GENOMIC DNA]</scope>
    <source>
        <strain evidence="8 9">LPB0072</strain>
    </source>
</reference>
<dbReference type="Gene3D" id="1.10.760.10">
    <property type="entry name" value="Cytochrome c-like domain"/>
    <property type="match status" value="1"/>
</dbReference>
<evidence type="ECO:0000313" key="10">
    <source>
        <dbReference type="Proteomes" id="UP000185680"/>
    </source>
</evidence>
<proteinExistence type="predicted"/>
<feature type="chain" id="PRO_5044549363" evidence="5">
    <location>
        <begin position="30"/>
        <end position="139"/>
    </location>
</feature>
<dbReference type="EMBL" id="CP017476">
    <property type="protein sequence ID" value="AOW15114.1"/>
    <property type="molecule type" value="Genomic_DNA"/>
</dbReference>
<dbReference type="InterPro" id="IPR036909">
    <property type="entry name" value="Cyt_c-like_dom_sf"/>
</dbReference>
<dbReference type="GO" id="GO:0046872">
    <property type="term" value="F:metal ion binding"/>
    <property type="evidence" value="ECO:0007669"/>
    <property type="project" value="UniProtKB-KW"/>
</dbReference>
<reference evidence="7 10" key="2">
    <citation type="submission" date="2016-10" db="EMBL/GenBank/DDBJ databases">
        <title>Hydorgenophaga sp. LPB0072 isolated from gastropod.</title>
        <authorList>
            <person name="Kim E."/>
            <person name="Yi H."/>
        </authorList>
    </citation>
    <scope>NUCLEOTIDE SEQUENCE [LARGE SCALE GENOMIC DNA]</scope>
    <source>
        <strain evidence="7 10">LPB0072</strain>
    </source>
</reference>
<feature type="domain" description="Cytochrome c" evidence="6">
    <location>
        <begin position="49"/>
        <end position="139"/>
    </location>
</feature>
<evidence type="ECO:0000256" key="3">
    <source>
        <dbReference type="ARBA" id="ARBA00023004"/>
    </source>
</evidence>
<dbReference type="OrthoDB" id="5295318at2"/>
<evidence type="ECO:0000256" key="5">
    <source>
        <dbReference type="SAM" id="SignalP"/>
    </source>
</evidence>
<keyword evidence="5" id="KW-0732">Signal</keyword>
<protein>
    <submittedName>
        <fullName evidence="7">Cytochrome C</fullName>
    </submittedName>
</protein>
<dbReference type="SUPFAM" id="SSF46626">
    <property type="entry name" value="Cytochrome c"/>
    <property type="match status" value="1"/>
</dbReference>
<dbReference type="AlphaFoldDB" id="A0A162SPF1"/>
<dbReference type="PROSITE" id="PS51007">
    <property type="entry name" value="CYTC"/>
    <property type="match status" value="1"/>
</dbReference>
<evidence type="ECO:0000313" key="8">
    <source>
        <dbReference type="EMBL" id="OAD39204.1"/>
    </source>
</evidence>
<dbReference type="EMBL" id="LVWD01000043">
    <property type="protein sequence ID" value="OAD39204.1"/>
    <property type="molecule type" value="Genomic_DNA"/>
</dbReference>
<evidence type="ECO:0000313" key="9">
    <source>
        <dbReference type="Proteomes" id="UP000185657"/>
    </source>
</evidence>
<dbReference type="Pfam" id="PF09086">
    <property type="entry name" value="DUF1924"/>
    <property type="match status" value="1"/>
</dbReference>
<keyword evidence="2 4" id="KW-0479">Metal-binding</keyword>
<gene>
    <name evidence="7" type="ORF">LPB072_22200</name>
    <name evidence="8" type="ORF">LPB72_21585</name>
</gene>
<dbReference type="InterPro" id="IPR009056">
    <property type="entry name" value="Cyt_c-like_dom"/>
</dbReference>
<organism evidence="7 10">
    <name type="scientific">Hydrogenophaga crassostreae</name>
    <dbReference type="NCBI Taxonomy" id="1763535"/>
    <lineage>
        <taxon>Bacteria</taxon>
        <taxon>Pseudomonadati</taxon>
        <taxon>Pseudomonadota</taxon>
        <taxon>Betaproteobacteria</taxon>
        <taxon>Burkholderiales</taxon>
        <taxon>Comamonadaceae</taxon>
        <taxon>Hydrogenophaga</taxon>
    </lineage>
</organism>
<dbReference type="Proteomes" id="UP000185657">
    <property type="component" value="Unassembled WGS sequence"/>
</dbReference>
<dbReference type="GO" id="GO:0020037">
    <property type="term" value="F:heme binding"/>
    <property type="evidence" value="ECO:0007669"/>
    <property type="project" value="InterPro"/>
</dbReference>
<name>A0A162SPF1_9BURK</name>
<dbReference type="STRING" id="1763535.LPB072_22200"/>
<sequence>MNPRKKPPCVAGLALALLIAAQWPATALAADTSPAAQLQHWSTQAGSPGNAQRGQTFFNTRHGAEWSCASCHGTPPTAQGKHANTGKSISPLAPAFNPKAFTDTAKVDKWFRRNCNDVLSRECSAGEKADVLAYLNSLK</sequence>
<dbReference type="InterPro" id="IPR015170">
    <property type="entry name" value="DUF1924_SHP"/>
</dbReference>
<dbReference type="Proteomes" id="UP000185680">
    <property type="component" value="Chromosome"/>
</dbReference>